<comment type="subcellular location">
    <subcellularLocation>
        <location evidence="1">Cell membrane</location>
        <topology evidence="1">Multi-pass membrane protein</topology>
    </subcellularLocation>
</comment>
<dbReference type="Gene3D" id="1.20.81.30">
    <property type="entry name" value="Type II secretion system (T2SS), domain F"/>
    <property type="match status" value="1"/>
</dbReference>
<keyword evidence="5 6" id="KW-0472">Membrane</keyword>
<evidence type="ECO:0000256" key="4">
    <source>
        <dbReference type="ARBA" id="ARBA00022989"/>
    </source>
</evidence>
<dbReference type="AlphaFoldDB" id="A0A839STX0"/>
<keyword evidence="9" id="KW-1185">Reference proteome</keyword>
<organism evidence="8 9">
    <name type="scientific">Limibacillus halophilus</name>
    <dbReference type="NCBI Taxonomy" id="1579333"/>
    <lineage>
        <taxon>Bacteria</taxon>
        <taxon>Pseudomonadati</taxon>
        <taxon>Pseudomonadota</taxon>
        <taxon>Alphaproteobacteria</taxon>
        <taxon>Rhodospirillales</taxon>
        <taxon>Rhodovibrionaceae</taxon>
        <taxon>Limibacillus</taxon>
    </lineage>
</organism>
<keyword evidence="3 6" id="KW-0812">Transmembrane</keyword>
<evidence type="ECO:0000256" key="6">
    <source>
        <dbReference type="SAM" id="Phobius"/>
    </source>
</evidence>
<evidence type="ECO:0000313" key="9">
    <source>
        <dbReference type="Proteomes" id="UP000581135"/>
    </source>
</evidence>
<reference evidence="8 9" key="1">
    <citation type="submission" date="2020-08" db="EMBL/GenBank/DDBJ databases">
        <title>Genomic Encyclopedia of Type Strains, Phase III (KMG-III): the genomes of soil and plant-associated and newly described type strains.</title>
        <authorList>
            <person name="Whitman W."/>
        </authorList>
    </citation>
    <scope>NUCLEOTIDE SEQUENCE [LARGE SCALE GENOMIC DNA]</scope>
    <source>
        <strain evidence="8 9">CECT 8803</strain>
    </source>
</reference>
<dbReference type="Pfam" id="PF00482">
    <property type="entry name" value="T2SSF"/>
    <property type="match status" value="1"/>
</dbReference>
<evidence type="ECO:0000256" key="1">
    <source>
        <dbReference type="ARBA" id="ARBA00004651"/>
    </source>
</evidence>
<dbReference type="Proteomes" id="UP000581135">
    <property type="component" value="Unassembled WGS sequence"/>
</dbReference>
<feature type="transmembrane region" description="Helical" evidence="6">
    <location>
        <begin position="286"/>
        <end position="308"/>
    </location>
</feature>
<dbReference type="GO" id="GO:0005886">
    <property type="term" value="C:plasma membrane"/>
    <property type="evidence" value="ECO:0007669"/>
    <property type="project" value="UniProtKB-SubCell"/>
</dbReference>
<evidence type="ECO:0000313" key="8">
    <source>
        <dbReference type="EMBL" id="MBB3066287.1"/>
    </source>
</evidence>
<dbReference type="EMBL" id="JACHXA010000007">
    <property type="protein sequence ID" value="MBB3066287.1"/>
    <property type="molecule type" value="Genomic_DNA"/>
</dbReference>
<feature type="domain" description="Type II secretion system protein GspF" evidence="7">
    <location>
        <begin position="175"/>
        <end position="303"/>
    </location>
</feature>
<keyword evidence="4 6" id="KW-1133">Transmembrane helix</keyword>
<feature type="transmembrane region" description="Helical" evidence="6">
    <location>
        <begin position="20"/>
        <end position="40"/>
    </location>
</feature>
<evidence type="ECO:0000259" key="7">
    <source>
        <dbReference type="Pfam" id="PF00482"/>
    </source>
</evidence>
<evidence type="ECO:0000256" key="3">
    <source>
        <dbReference type="ARBA" id="ARBA00022692"/>
    </source>
</evidence>
<proteinExistence type="predicted"/>
<dbReference type="InterPro" id="IPR042094">
    <property type="entry name" value="T2SS_GspF_sf"/>
</dbReference>
<name>A0A839STX0_9PROT</name>
<comment type="caution">
    <text evidence="8">The sequence shown here is derived from an EMBL/GenBank/DDBJ whole genome shotgun (WGS) entry which is preliminary data.</text>
</comment>
<evidence type="ECO:0000256" key="5">
    <source>
        <dbReference type="ARBA" id="ARBA00023136"/>
    </source>
</evidence>
<protein>
    <submittedName>
        <fullName evidence="8">Tight adherence protein C</fullName>
    </submittedName>
</protein>
<dbReference type="RefSeq" id="WP_183417102.1">
    <property type="nucleotide sequence ID" value="NZ_JACHXA010000007.1"/>
</dbReference>
<evidence type="ECO:0000256" key="2">
    <source>
        <dbReference type="ARBA" id="ARBA00022475"/>
    </source>
</evidence>
<dbReference type="InterPro" id="IPR018076">
    <property type="entry name" value="T2SS_GspF_dom"/>
</dbReference>
<gene>
    <name evidence="8" type="ORF">FHR98_002592</name>
</gene>
<feature type="transmembrane region" description="Helical" evidence="6">
    <location>
        <begin position="107"/>
        <end position="128"/>
    </location>
</feature>
<dbReference type="PANTHER" id="PTHR35007">
    <property type="entry name" value="INTEGRAL MEMBRANE PROTEIN-RELATED"/>
    <property type="match status" value="1"/>
</dbReference>
<sequence>MPDFLANLLVLAEANAPIVVGGLVFLVAGLLFFGLTAVAGGEGGFARRLSQKPTDREEISANRKDKIAKVLSKVGESLPQDMTDLSRVRRQLVLAGYYSARAVPIFYAVRAVIAITLPVLFSLVFPLVTREFTVSTAVGGAAVLGIVGLYLPVMFLKQKIGARQQQARDGFPDALDLLVVCVEAGLSLDQAIERISREIGRSYPVLGENFRMMASELRAGQSRTEALRNVAERMGVDEVKAFVVLLIQSEELGTSIAETLRVYTDEMRDKRVTRAEEKAQALPAKLSVPLVLFIFPVLMIVILSPVIIRMMKVM</sequence>
<accession>A0A839STX0</accession>
<keyword evidence="2" id="KW-1003">Cell membrane</keyword>
<dbReference type="PANTHER" id="PTHR35007:SF2">
    <property type="entry name" value="PILUS ASSEMBLE PROTEIN"/>
    <property type="match status" value="1"/>
</dbReference>
<feature type="transmembrane region" description="Helical" evidence="6">
    <location>
        <begin position="134"/>
        <end position="156"/>
    </location>
</feature>